<proteinExistence type="predicted"/>
<reference evidence="1" key="2">
    <citation type="journal article" date="2015" name="Fish Shellfish Immunol.">
        <title>Early steps in the European eel (Anguilla anguilla)-Vibrio vulnificus interaction in the gills: Role of the RtxA13 toxin.</title>
        <authorList>
            <person name="Callol A."/>
            <person name="Pajuelo D."/>
            <person name="Ebbesson L."/>
            <person name="Teles M."/>
            <person name="MacKenzie S."/>
            <person name="Amaro C."/>
        </authorList>
    </citation>
    <scope>NUCLEOTIDE SEQUENCE</scope>
</reference>
<evidence type="ECO:0000313" key="1">
    <source>
        <dbReference type="EMBL" id="JAH54232.1"/>
    </source>
</evidence>
<sequence>MLPGNNMITVKLFLKITIILQSIIQIKVRFQEKQLQSWGCGSLYSLTPQFWGPLAAVLQFSQSAVGGLSHSLQQSHGGV</sequence>
<protein>
    <submittedName>
        <fullName evidence="1">Uncharacterized protein</fullName>
    </submittedName>
</protein>
<dbReference type="AlphaFoldDB" id="A0A0E9TLA4"/>
<reference evidence="1" key="1">
    <citation type="submission" date="2014-11" db="EMBL/GenBank/DDBJ databases">
        <authorList>
            <person name="Amaro Gonzalez C."/>
        </authorList>
    </citation>
    <scope>NUCLEOTIDE SEQUENCE</scope>
</reference>
<accession>A0A0E9TLA4</accession>
<organism evidence="1">
    <name type="scientific">Anguilla anguilla</name>
    <name type="common">European freshwater eel</name>
    <name type="synonym">Muraena anguilla</name>
    <dbReference type="NCBI Taxonomy" id="7936"/>
    <lineage>
        <taxon>Eukaryota</taxon>
        <taxon>Metazoa</taxon>
        <taxon>Chordata</taxon>
        <taxon>Craniata</taxon>
        <taxon>Vertebrata</taxon>
        <taxon>Euteleostomi</taxon>
        <taxon>Actinopterygii</taxon>
        <taxon>Neopterygii</taxon>
        <taxon>Teleostei</taxon>
        <taxon>Anguilliformes</taxon>
        <taxon>Anguillidae</taxon>
        <taxon>Anguilla</taxon>
    </lineage>
</organism>
<dbReference type="EMBL" id="GBXM01054345">
    <property type="protein sequence ID" value="JAH54232.1"/>
    <property type="molecule type" value="Transcribed_RNA"/>
</dbReference>
<name>A0A0E9TLA4_ANGAN</name>